<feature type="transmembrane region" description="Helical" evidence="1">
    <location>
        <begin position="67"/>
        <end position="84"/>
    </location>
</feature>
<organism evidence="2 3">
    <name type="scientific">Gemella sanguinis</name>
    <dbReference type="NCBI Taxonomy" id="84135"/>
    <lineage>
        <taxon>Bacteria</taxon>
        <taxon>Bacillati</taxon>
        <taxon>Bacillota</taxon>
        <taxon>Bacilli</taxon>
        <taxon>Bacillales</taxon>
        <taxon>Gemellaceae</taxon>
        <taxon>Gemella</taxon>
    </lineage>
</organism>
<dbReference type="RefSeq" id="WP_155824742.1">
    <property type="nucleotide sequence ID" value="NZ_CP046313.1"/>
</dbReference>
<dbReference type="Proteomes" id="UP000427636">
    <property type="component" value="Chromosome"/>
</dbReference>
<feature type="transmembrane region" description="Helical" evidence="1">
    <location>
        <begin position="96"/>
        <end position="113"/>
    </location>
</feature>
<dbReference type="GeneID" id="84802758"/>
<keyword evidence="1" id="KW-0812">Transmembrane</keyword>
<reference evidence="2 3" key="1">
    <citation type="submission" date="2019-11" db="EMBL/GenBank/DDBJ databases">
        <title>FDA dAtabase for Regulatory Grade micrObial Sequences (FDA-ARGOS): Supporting development and validation of Infectious Disease Dx tests.</title>
        <authorList>
            <person name="Turner S."/>
            <person name="Byrd R."/>
            <person name="Tallon L."/>
            <person name="Sadzewicz L."/>
            <person name="Vavikolanu K."/>
            <person name="Mehta A."/>
            <person name="Aluvathingal J."/>
            <person name="Nadendla S."/>
            <person name="Myers T."/>
            <person name="Yan Y."/>
            <person name="Sichtig H."/>
        </authorList>
    </citation>
    <scope>NUCLEOTIDE SEQUENCE [LARGE SCALE GENOMIC DNA]</scope>
    <source>
        <strain evidence="2 3">FDAARGOS_742</strain>
    </source>
</reference>
<evidence type="ECO:0000256" key="1">
    <source>
        <dbReference type="SAM" id="Phobius"/>
    </source>
</evidence>
<feature type="transmembrane region" description="Helical" evidence="1">
    <location>
        <begin position="7"/>
        <end position="23"/>
    </location>
</feature>
<keyword evidence="1" id="KW-1133">Transmembrane helix</keyword>
<keyword evidence="1" id="KW-0472">Membrane</keyword>
<evidence type="ECO:0000313" key="3">
    <source>
        <dbReference type="Proteomes" id="UP000427636"/>
    </source>
</evidence>
<keyword evidence="3" id="KW-1185">Reference proteome</keyword>
<name>A0ABX6FK77_9BACL</name>
<feature type="transmembrane region" description="Helical" evidence="1">
    <location>
        <begin position="29"/>
        <end position="46"/>
    </location>
</feature>
<proteinExistence type="predicted"/>
<accession>A0ABX6FK77</accession>
<dbReference type="EMBL" id="CP046313">
    <property type="protein sequence ID" value="QGS07797.1"/>
    <property type="molecule type" value="Genomic_DNA"/>
</dbReference>
<protein>
    <submittedName>
        <fullName evidence="2">Uncharacterized protein</fullName>
    </submittedName>
</protein>
<sequence length="145" mass="17043">MKNTSFLAIFDTLFILSLLGFLLTKNSAIFFVSLPFYVGTSFSQYFKQKEKLDVFDDKLLRLLKLDTTIYAIGFMTLYVTTYFTVNNIELPFNVKYFFGIAIFLFSIAFVISIKRKKLAQDLLIEKYRKKKIMTTPKKGWFSLWV</sequence>
<gene>
    <name evidence="2" type="ORF">FOC50_05800</name>
</gene>
<evidence type="ECO:0000313" key="2">
    <source>
        <dbReference type="EMBL" id="QGS07797.1"/>
    </source>
</evidence>